<dbReference type="EMBL" id="JAPWTJ010000749">
    <property type="protein sequence ID" value="KAJ8975914.1"/>
    <property type="molecule type" value="Genomic_DNA"/>
</dbReference>
<name>A0ABQ9JDD2_9CUCU</name>
<sequence>MKQAIGQDPLTPGNRQVEKFFKDDANPTLRHTGDFLLFQGNCPVEKFFKDDIEQRV</sequence>
<keyword evidence="2" id="KW-1185">Reference proteome</keyword>
<comment type="caution">
    <text evidence="1">The sequence shown here is derived from an EMBL/GenBank/DDBJ whole genome shotgun (WGS) entry which is preliminary data.</text>
</comment>
<organism evidence="1 2">
    <name type="scientific">Molorchus minor</name>
    <dbReference type="NCBI Taxonomy" id="1323400"/>
    <lineage>
        <taxon>Eukaryota</taxon>
        <taxon>Metazoa</taxon>
        <taxon>Ecdysozoa</taxon>
        <taxon>Arthropoda</taxon>
        <taxon>Hexapoda</taxon>
        <taxon>Insecta</taxon>
        <taxon>Pterygota</taxon>
        <taxon>Neoptera</taxon>
        <taxon>Endopterygota</taxon>
        <taxon>Coleoptera</taxon>
        <taxon>Polyphaga</taxon>
        <taxon>Cucujiformia</taxon>
        <taxon>Chrysomeloidea</taxon>
        <taxon>Cerambycidae</taxon>
        <taxon>Lamiinae</taxon>
        <taxon>Monochamini</taxon>
        <taxon>Molorchus</taxon>
    </lineage>
</organism>
<evidence type="ECO:0008006" key="3">
    <source>
        <dbReference type="Google" id="ProtNLM"/>
    </source>
</evidence>
<dbReference type="Proteomes" id="UP001162164">
    <property type="component" value="Unassembled WGS sequence"/>
</dbReference>
<accession>A0ABQ9JDD2</accession>
<evidence type="ECO:0000313" key="1">
    <source>
        <dbReference type="EMBL" id="KAJ8975914.1"/>
    </source>
</evidence>
<proteinExistence type="predicted"/>
<reference evidence="1" key="1">
    <citation type="journal article" date="2023" name="Insect Mol. Biol.">
        <title>Genome sequencing provides insights into the evolution of gene families encoding plant cell wall-degrading enzymes in longhorned beetles.</title>
        <authorList>
            <person name="Shin N.R."/>
            <person name="Okamura Y."/>
            <person name="Kirsch R."/>
            <person name="Pauchet Y."/>
        </authorList>
    </citation>
    <scope>NUCLEOTIDE SEQUENCE</scope>
    <source>
        <strain evidence="1">MMC_N1</strain>
    </source>
</reference>
<gene>
    <name evidence="1" type="ORF">NQ317_007757</name>
</gene>
<protein>
    <recommendedName>
        <fullName evidence="3">Catalase</fullName>
    </recommendedName>
</protein>
<evidence type="ECO:0000313" key="2">
    <source>
        <dbReference type="Proteomes" id="UP001162164"/>
    </source>
</evidence>